<evidence type="ECO:0000313" key="2">
    <source>
        <dbReference type="Proteomes" id="UP001526201"/>
    </source>
</evidence>
<evidence type="ECO:0008006" key="3">
    <source>
        <dbReference type="Google" id="ProtNLM"/>
    </source>
</evidence>
<protein>
    <recommendedName>
        <fullName evidence="3">Pyridoxamine 5'-phosphate oxidase putative domain-containing protein</fullName>
    </recommendedName>
</protein>
<dbReference type="EMBL" id="JACKTY010000030">
    <property type="protein sequence ID" value="MCV7227681.1"/>
    <property type="molecule type" value="Genomic_DNA"/>
</dbReference>
<dbReference type="RefSeq" id="WP_308207427.1">
    <property type="nucleotide sequence ID" value="NZ_JACKTY010000030.1"/>
</dbReference>
<organism evidence="1 2">
    <name type="scientific">Mycolicibacterium komossense</name>
    <dbReference type="NCBI Taxonomy" id="1779"/>
    <lineage>
        <taxon>Bacteria</taxon>
        <taxon>Bacillati</taxon>
        <taxon>Actinomycetota</taxon>
        <taxon>Actinomycetes</taxon>
        <taxon>Mycobacteriales</taxon>
        <taxon>Mycobacteriaceae</taxon>
        <taxon>Mycolicibacterium</taxon>
    </lineage>
</organism>
<accession>A0ABT3CE62</accession>
<keyword evidence="2" id="KW-1185">Reference proteome</keyword>
<dbReference type="Proteomes" id="UP001526201">
    <property type="component" value="Unassembled WGS sequence"/>
</dbReference>
<name>A0ABT3CE62_9MYCO</name>
<proteinExistence type="predicted"/>
<reference evidence="1 2" key="1">
    <citation type="journal article" date="2022" name="BMC Genomics">
        <title>Comparative genome analysis of mycobacteria focusing on tRNA and non-coding RNA.</title>
        <authorList>
            <person name="Behra P.R.K."/>
            <person name="Pettersson B.M.F."/>
            <person name="Ramesh M."/>
            <person name="Das S."/>
            <person name="Dasgupta S."/>
            <person name="Kirsebom L.A."/>
        </authorList>
    </citation>
    <scope>NUCLEOTIDE SEQUENCE [LARGE SCALE GENOMIC DNA]</scope>
    <source>
        <strain evidence="1 2">DSM 44078</strain>
    </source>
</reference>
<comment type="caution">
    <text evidence="1">The sequence shown here is derived from an EMBL/GenBank/DDBJ whole genome shotgun (WGS) entry which is preliminary data.</text>
</comment>
<gene>
    <name evidence="1" type="ORF">H7J73_16775</name>
</gene>
<evidence type="ECO:0000313" key="1">
    <source>
        <dbReference type="EMBL" id="MCV7227681.1"/>
    </source>
</evidence>
<sequence length="156" mass="16686">MLAIPDEVAAVLRGFPSSDVNAQAFPFLTVDDRGYPHAALLSRSEIEPGLDGNTLLAAIASRRTRQNVRRSGAAGLIVVNGTACHHIKLRVNASVLDGDILGCVFTLVEHKRDDIGIPLSPLSFRTSAELSALEDWPRSAAMIARLQTSLEGGQET</sequence>